<proteinExistence type="predicted"/>
<organism evidence="1 2">
    <name type="scientific">Candidatus Electrothrix aarhusensis</name>
    <dbReference type="NCBI Taxonomy" id="1859131"/>
    <lineage>
        <taxon>Bacteria</taxon>
        <taxon>Pseudomonadati</taxon>
        <taxon>Thermodesulfobacteriota</taxon>
        <taxon>Desulfobulbia</taxon>
        <taxon>Desulfobulbales</taxon>
        <taxon>Desulfobulbaceae</taxon>
        <taxon>Candidatus Electrothrix</taxon>
    </lineage>
</organism>
<accession>A0A3S3SQ94</accession>
<protein>
    <submittedName>
        <fullName evidence="1">Uncharacterized protein</fullName>
    </submittedName>
</protein>
<sequence>MPLQMIITRLKYHVITTYPQRNQRAQGPDH</sequence>
<keyword evidence="2" id="KW-1185">Reference proteome</keyword>
<reference evidence="1 2" key="1">
    <citation type="submission" date="2017-01" db="EMBL/GenBank/DDBJ databases">
        <title>The cable genome- insights into the physiology and evolution of filamentous bacteria capable of sulfide oxidation via long distance electron transfer.</title>
        <authorList>
            <person name="Schreiber L."/>
            <person name="Bjerg J.T."/>
            <person name="Boggild A."/>
            <person name="Van De Vossenberg J."/>
            <person name="Meysman F."/>
            <person name="Nielsen L.P."/>
            <person name="Schramm A."/>
            <person name="Kjeldsen K.U."/>
        </authorList>
    </citation>
    <scope>NUCLEOTIDE SEQUENCE [LARGE SCALE GENOMIC DNA]</scope>
    <source>
        <strain evidence="1">MCF</strain>
    </source>
</reference>
<evidence type="ECO:0000313" key="1">
    <source>
        <dbReference type="EMBL" id="RWX47656.1"/>
    </source>
</evidence>
<comment type="caution">
    <text evidence="1">The sequence shown here is derived from an EMBL/GenBank/DDBJ whole genome shotgun (WGS) entry which is preliminary data.</text>
</comment>
<name>A0A3S3SQ94_9BACT</name>
<dbReference type="EMBL" id="MTKO01000030">
    <property type="protein sequence ID" value="RWX47656.1"/>
    <property type="molecule type" value="Genomic_DNA"/>
</dbReference>
<evidence type="ECO:0000313" key="2">
    <source>
        <dbReference type="Proteomes" id="UP000287853"/>
    </source>
</evidence>
<gene>
    <name evidence="1" type="ORF">H206_06183</name>
</gene>
<dbReference type="Proteomes" id="UP000287853">
    <property type="component" value="Unassembled WGS sequence"/>
</dbReference>
<dbReference type="AlphaFoldDB" id="A0A3S3SQ94"/>